<gene>
    <name evidence="3" type="ORF">ACFOHJ_05795</name>
</gene>
<dbReference type="EMBL" id="JBHRTK010000006">
    <property type="protein sequence ID" value="MFC3205718.1"/>
    <property type="molecule type" value="Genomic_DNA"/>
</dbReference>
<keyword evidence="2" id="KW-0808">Transferase</keyword>
<dbReference type="RefSeq" id="WP_378219612.1">
    <property type="nucleotide sequence ID" value="NZ_JBHRTK010000006.1"/>
</dbReference>
<evidence type="ECO:0000313" key="4">
    <source>
        <dbReference type="Proteomes" id="UP001595583"/>
    </source>
</evidence>
<dbReference type="PANTHER" id="PTHR34136:SF1">
    <property type="entry name" value="UDP-N-ACETYL-D-MANNOSAMINURONIC ACID TRANSFERASE"/>
    <property type="match status" value="1"/>
</dbReference>
<keyword evidence="4" id="KW-1185">Reference proteome</keyword>
<comment type="caution">
    <text evidence="3">The sequence shown here is derived from an EMBL/GenBank/DDBJ whole genome shotgun (WGS) entry which is preliminary data.</text>
</comment>
<name>A0ABV7KBE7_9HYPH</name>
<accession>A0ABV7KBE7</accession>
<proteinExistence type="predicted"/>
<dbReference type="Proteomes" id="UP001595583">
    <property type="component" value="Unassembled WGS sequence"/>
</dbReference>
<organism evidence="3 4">
    <name type="scientific">Aquamicrobium soli</name>
    <dbReference type="NCBI Taxonomy" id="1811518"/>
    <lineage>
        <taxon>Bacteria</taxon>
        <taxon>Pseudomonadati</taxon>
        <taxon>Pseudomonadota</taxon>
        <taxon>Alphaproteobacteria</taxon>
        <taxon>Hyphomicrobiales</taxon>
        <taxon>Phyllobacteriaceae</taxon>
        <taxon>Aquamicrobium</taxon>
    </lineage>
</organism>
<evidence type="ECO:0000313" key="3">
    <source>
        <dbReference type="EMBL" id="MFC3205718.1"/>
    </source>
</evidence>
<reference evidence="4" key="1">
    <citation type="journal article" date="2019" name="Int. J. Syst. Evol. Microbiol.">
        <title>The Global Catalogue of Microorganisms (GCM) 10K type strain sequencing project: providing services to taxonomists for standard genome sequencing and annotation.</title>
        <authorList>
            <consortium name="The Broad Institute Genomics Platform"/>
            <consortium name="The Broad Institute Genome Sequencing Center for Infectious Disease"/>
            <person name="Wu L."/>
            <person name="Ma J."/>
        </authorList>
    </citation>
    <scope>NUCLEOTIDE SEQUENCE [LARGE SCALE GENOMIC DNA]</scope>
    <source>
        <strain evidence="4">KCTC 52165</strain>
    </source>
</reference>
<sequence>MSWTRPGAANVLGVNISAVNLSSATRRIENAISLGKKGYVCVRDAHGVIRCQRDARLRAIHNHAFLVTPDGMPLVWALRRAGYADAGRVYGPDLMLSLFRAGEASGLRHFLYGATAATLEKLQTRLLEKFPNARITGAYAPPFRALCPQEEAGIAERINRSGTDIVWVGLGSPKQELWMAEMRGRLDAPMLIGVGAAFDFHAGLKRQAPKAIQKSGLEWAFRLVHEPRRLWRRYAVTVPGFICLSALQRLGLRQFPTDDAPGAIRAATGQAADE</sequence>
<dbReference type="NCBIfam" id="TIGR00696">
    <property type="entry name" value="wecG_tagA_cpsF"/>
    <property type="match status" value="1"/>
</dbReference>
<keyword evidence="1" id="KW-0328">Glycosyltransferase</keyword>
<evidence type="ECO:0000256" key="1">
    <source>
        <dbReference type="ARBA" id="ARBA00022676"/>
    </source>
</evidence>
<dbReference type="Pfam" id="PF03808">
    <property type="entry name" value="Glyco_tran_WecG"/>
    <property type="match status" value="1"/>
</dbReference>
<dbReference type="PANTHER" id="PTHR34136">
    <property type="match status" value="1"/>
</dbReference>
<dbReference type="CDD" id="cd06533">
    <property type="entry name" value="Glyco_transf_WecG_TagA"/>
    <property type="match status" value="1"/>
</dbReference>
<dbReference type="InterPro" id="IPR004629">
    <property type="entry name" value="WecG_TagA_CpsF"/>
</dbReference>
<evidence type="ECO:0000256" key="2">
    <source>
        <dbReference type="ARBA" id="ARBA00022679"/>
    </source>
</evidence>
<protein>
    <submittedName>
        <fullName evidence="3">WecB/TagA/CpsF family glycosyltransferase</fullName>
    </submittedName>
</protein>